<dbReference type="OrthoDB" id="1750432at2759"/>
<proteinExistence type="predicted"/>
<organism evidence="1 2">
    <name type="scientific">Phlebiopsis gigantea (strain 11061_1 CR5-6)</name>
    <name type="common">White-rot fungus</name>
    <name type="synonym">Peniophora gigantea</name>
    <dbReference type="NCBI Taxonomy" id="745531"/>
    <lineage>
        <taxon>Eukaryota</taxon>
        <taxon>Fungi</taxon>
        <taxon>Dikarya</taxon>
        <taxon>Basidiomycota</taxon>
        <taxon>Agaricomycotina</taxon>
        <taxon>Agaricomycetes</taxon>
        <taxon>Polyporales</taxon>
        <taxon>Phanerochaetaceae</taxon>
        <taxon>Phlebiopsis</taxon>
    </lineage>
</organism>
<dbReference type="STRING" id="745531.A0A0C3RQL8"/>
<evidence type="ECO:0000313" key="2">
    <source>
        <dbReference type="Proteomes" id="UP000053257"/>
    </source>
</evidence>
<reference evidence="1 2" key="1">
    <citation type="journal article" date="2014" name="PLoS Genet.">
        <title>Analysis of the Phlebiopsis gigantea genome, transcriptome and secretome provides insight into its pioneer colonization strategies of wood.</title>
        <authorList>
            <person name="Hori C."/>
            <person name="Ishida T."/>
            <person name="Igarashi K."/>
            <person name="Samejima M."/>
            <person name="Suzuki H."/>
            <person name="Master E."/>
            <person name="Ferreira P."/>
            <person name="Ruiz-Duenas F.J."/>
            <person name="Held B."/>
            <person name="Canessa P."/>
            <person name="Larrondo L.F."/>
            <person name="Schmoll M."/>
            <person name="Druzhinina I.S."/>
            <person name="Kubicek C.P."/>
            <person name="Gaskell J.A."/>
            <person name="Kersten P."/>
            <person name="St John F."/>
            <person name="Glasner J."/>
            <person name="Sabat G."/>
            <person name="Splinter BonDurant S."/>
            <person name="Syed K."/>
            <person name="Yadav J."/>
            <person name="Mgbeahuruike A.C."/>
            <person name="Kovalchuk A."/>
            <person name="Asiegbu F.O."/>
            <person name="Lackner G."/>
            <person name="Hoffmeister D."/>
            <person name="Rencoret J."/>
            <person name="Gutierrez A."/>
            <person name="Sun H."/>
            <person name="Lindquist E."/>
            <person name="Barry K."/>
            <person name="Riley R."/>
            <person name="Grigoriev I.V."/>
            <person name="Henrissat B."/>
            <person name="Kues U."/>
            <person name="Berka R.M."/>
            <person name="Martinez A.T."/>
            <person name="Covert S.F."/>
            <person name="Blanchette R.A."/>
            <person name="Cullen D."/>
        </authorList>
    </citation>
    <scope>NUCLEOTIDE SEQUENCE [LARGE SCALE GENOMIC DNA]</scope>
    <source>
        <strain evidence="1 2">11061_1 CR5-6</strain>
    </source>
</reference>
<gene>
    <name evidence="1" type="ORF">PHLGIDRAFT_122709</name>
</gene>
<sequence>MQPDRARLTPAAAAARPVNGKPTRALINSGSFADLVFLLLAVQGSKGKISTGYVTHLQYQGIACQSYFDVANIINYDLILGTPFLWQHKITVGFNPLSVVIGSVEPLWIEGMGVRHLESHAADLYEDHFE</sequence>
<dbReference type="HOGENOM" id="CLU_1938921_0_0_1"/>
<dbReference type="EMBL" id="KN840697">
    <property type="protein sequence ID" value="KIP02156.1"/>
    <property type="molecule type" value="Genomic_DNA"/>
</dbReference>
<name>A0A0C3RQL8_PHLG1</name>
<dbReference type="Proteomes" id="UP000053257">
    <property type="component" value="Unassembled WGS sequence"/>
</dbReference>
<accession>A0A0C3RQL8</accession>
<protein>
    <submittedName>
        <fullName evidence="1">Uncharacterized protein</fullName>
    </submittedName>
</protein>
<keyword evidence="2" id="KW-1185">Reference proteome</keyword>
<dbReference type="CDD" id="cd00303">
    <property type="entry name" value="retropepsin_like"/>
    <property type="match status" value="1"/>
</dbReference>
<evidence type="ECO:0000313" key="1">
    <source>
        <dbReference type="EMBL" id="KIP02156.1"/>
    </source>
</evidence>
<dbReference type="AlphaFoldDB" id="A0A0C3RQL8"/>